<reference evidence="2" key="1">
    <citation type="submission" date="2021-06" db="EMBL/GenBank/DDBJ databases">
        <title>Comparative genomics, transcriptomics and evolutionary studies reveal genomic signatures of adaptation to plant cell wall in hemibiotrophic fungi.</title>
        <authorList>
            <consortium name="DOE Joint Genome Institute"/>
            <person name="Baroncelli R."/>
            <person name="Diaz J.F."/>
            <person name="Benocci T."/>
            <person name="Peng M."/>
            <person name="Battaglia E."/>
            <person name="Haridas S."/>
            <person name="Andreopoulos W."/>
            <person name="Labutti K."/>
            <person name="Pangilinan J."/>
            <person name="Floch G.L."/>
            <person name="Makela M.R."/>
            <person name="Henrissat B."/>
            <person name="Grigoriev I.V."/>
            <person name="Crouch J.A."/>
            <person name="De Vries R.P."/>
            <person name="Sukno S.A."/>
            <person name="Thon M.R."/>
        </authorList>
    </citation>
    <scope>NUCLEOTIDE SEQUENCE</scope>
    <source>
        <strain evidence="2">CBS 102054</strain>
    </source>
</reference>
<comment type="caution">
    <text evidence="2">The sequence shown here is derived from an EMBL/GenBank/DDBJ whole genome shotgun (WGS) entry which is preliminary data.</text>
</comment>
<accession>A0AAJ0ECP7</accession>
<protein>
    <submittedName>
        <fullName evidence="2">Uncharacterized protein</fullName>
    </submittedName>
</protein>
<proteinExistence type="predicted"/>
<gene>
    <name evidence="2" type="ORF">BDP81DRAFT_433214</name>
</gene>
<dbReference type="Proteomes" id="UP001243989">
    <property type="component" value="Unassembled WGS sequence"/>
</dbReference>
<feature type="compositionally biased region" description="Basic and acidic residues" evidence="1">
    <location>
        <begin position="27"/>
        <end position="41"/>
    </location>
</feature>
<evidence type="ECO:0000256" key="1">
    <source>
        <dbReference type="SAM" id="MobiDB-lite"/>
    </source>
</evidence>
<dbReference type="RefSeq" id="XP_060442455.1">
    <property type="nucleotide sequence ID" value="XM_060590841.1"/>
</dbReference>
<sequence length="99" mass="11253">MRDVLRLVGNAISDRAGETARALSLDIMRDNEGQRQRRTRDSGVGVNEDGGAEADEKGPGRDKEREARERECGKRLMLLIWDQFGFSVSCSSRHEIFWQ</sequence>
<evidence type="ECO:0000313" key="2">
    <source>
        <dbReference type="EMBL" id="KAK1633848.1"/>
    </source>
</evidence>
<keyword evidence="3" id="KW-1185">Reference proteome</keyword>
<dbReference type="EMBL" id="JAHMHQ010000016">
    <property type="protein sequence ID" value="KAK1633848.1"/>
    <property type="molecule type" value="Genomic_DNA"/>
</dbReference>
<feature type="compositionally biased region" description="Basic and acidic residues" evidence="1">
    <location>
        <begin position="54"/>
        <end position="68"/>
    </location>
</feature>
<organism evidence="2 3">
    <name type="scientific">Colletotrichum phormii</name>
    <dbReference type="NCBI Taxonomy" id="359342"/>
    <lineage>
        <taxon>Eukaryota</taxon>
        <taxon>Fungi</taxon>
        <taxon>Dikarya</taxon>
        <taxon>Ascomycota</taxon>
        <taxon>Pezizomycotina</taxon>
        <taxon>Sordariomycetes</taxon>
        <taxon>Hypocreomycetidae</taxon>
        <taxon>Glomerellales</taxon>
        <taxon>Glomerellaceae</taxon>
        <taxon>Colletotrichum</taxon>
        <taxon>Colletotrichum acutatum species complex</taxon>
    </lineage>
</organism>
<dbReference type="AlphaFoldDB" id="A0AAJ0ECP7"/>
<feature type="region of interest" description="Disordered" evidence="1">
    <location>
        <begin position="27"/>
        <end position="68"/>
    </location>
</feature>
<dbReference type="GeneID" id="85475703"/>
<name>A0AAJ0ECP7_9PEZI</name>
<evidence type="ECO:0000313" key="3">
    <source>
        <dbReference type="Proteomes" id="UP001243989"/>
    </source>
</evidence>